<dbReference type="Gene3D" id="3.40.228.10">
    <property type="entry name" value="Dimethylsulfoxide Reductase, domain 2"/>
    <property type="match status" value="1"/>
</dbReference>
<evidence type="ECO:0000256" key="9">
    <source>
        <dbReference type="ARBA" id="ARBA00023014"/>
    </source>
</evidence>
<dbReference type="InterPro" id="IPR050123">
    <property type="entry name" value="Prok_molybdopt-oxidoreductase"/>
</dbReference>
<dbReference type="InterPro" id="IPR006656">
    <property type="entry name" value="Mopterin_OxRdtase"/>
</dbReference>
<dbReference type="EC" id="1.7.99.4" evidence="12"/>
<evidence type="ECO:0000259" key="11">
    <source>
        <dbReference type="PROSITE" id="PS51669"/>
    </source>
</evidence>
<keyword evidence="5" id="KW-0500">Molybdenum</keyword>
<evidence type="ECO:0000313" key="12">
    <source>
        <dbReference type="EMBL" id="MBB3712045.1"/>
    </source>
</evidence>
<dbReference type="Gene3D" id="1.10.10.1100">
    <property type="entry name" value="BFD-like [2Fe-2S]-binding domain"/>
    <property type="match status" value="1"/>
</dbReference>
<organism evidence="12 13">
    <name type="scientific">Limimaricola variabilis</name>
    <dbReference type="NCBI Taxonomy" id="1492771"/>
    <lineage>
        <taxon>Bacteria</taxon>
        <taxon>Pseudomonadati</taxon>
        <taxon>Pseudomonadota</taxon>
        <taxon>Alphaproteobacteria</taxon>
        <taxon>Rhodobacterales</taxon>
        <taxon>Paracoccaceae</taxon>
        <taxon>Limimaricola</taxon>
    </lineage>
</organism>
<keyword evidence="10" id="KW-0534">Nitrate assimilation</keyword>
<dbReference type="CDD" id="cd02754">
    <property type="entry name" value="MopB_Nitrate-R-NapA-like"/>
    <property type="match status" value="1"/>
</dbReference>
<evidence type="ECO:0000256" key="1">
    <source>
        <dbReference type="ARBA" id="ARBA00001942"/>
    </source>
</evidence>
<dbReference type="InterPro" id="IPR027467">
    <property type="entry name" value="MopterinOxRdtase_cofactor_BS"/>
</dbReference>
<dbReference type="EMBL" id="JACIBX010000005">
    <property type="protein sequence ID" value="MBB3712045.1"/>
    <property type="molecule type" value="Genomic_DNA"/>
</dbReference>
<evidence type="ECO:0000256" key="8">
    <source>
        <dbReference type="ARBA" id="ARBA00023004"/>
    </source>
</evidence>
<comment type="cofactor">
    <cofactor evidence="2">
        <name>[4Fe-4S] cluster</name>
        <dbReference type="ChEBI" id="CHEBI:49883"/>
    </cofactor>
</comment>
<keyword evidence="13" id="KW-1185">Reference proteome</keyword>
<dbReference type="PROSITE" id="PS51669">
    <property type="entry name" value="4FE4S_MOW_BIS_MGD"/>
    <property type="match status" value="1"/>
</dbReference>
<comment type="similarity">
    <text evidence="3">Belongs to the prokaryotic molybdopterin-containing oxidoreductase family. NasA/NapA/NarB subfamily.</text>
</comment>
<evidence type="ECO:0000313" key="13">
    <source>
        <dbReference type="Proteomes" id="UP000576152"/>
    </source>
</evidence>
<dbReference type="InterPro" id="IPR041854">
    <property type="entry name" value="BFD-like_2Fe2S-bd_dom_sf"/>
</dbReference>
<protein>
    <submittedName>
        <fullName evidence="12">Assimilatory nitrate reductase catalytic subunit</fullName>
        <ecNumber evidence="12">1.7.99.4</ecNumber>
    </submittedName>
</protein>
<dbReference type="Pfam" id="PF04879">
    <property type="entry name" value="Molybdop_Fe4S4"/>
    <property type="match status" value="1"/>
</dbReference>
<evidence type="ECO:0000256" key="7">
    <source>
        <dbReference type="ARBA" id="ARBA00023002"/>
    </source>
</evidence>
<dbReference type="Proteomes" id="UP000576152">
    <property type="component" value="Unassembled WGS sequence"/>
</dbReference>
<comment type="caution">
    <text evidence="12">The sequence shown here is derived from an EMBL/GenBank/DDBJ whole genome shotgun (WGS) entry which is preliminary data.</text>
</comment>
<comment type="cofactor">
    <cofactor evidence="1">
        <name>Mo-bis(molybdopterin guanine dinucleotide)</name>
        <dbReference type="ChEBI" id="CHEBI:60539"/>
    </cofactor>
</comment>
<dbReference type="SUPFAM" id="SSF53706">
    <property type="entry name" value="Formate dehydrogenase/DMSO reductase, domains 1-3"/>
    <property type="match status" value="1"/>
</dbReference>
<dbReference type="PANTHER" id="PTHR43105:SF9">
    <property type="entry name" value="NADPH-FE(3+) OXIDOREDUCTASE SUBUNIT ALPHA"/>
    <property type="match status" value="1"/>
</dbReference>
<evidence type="ECO:0000256" key="2">
    <source>
        <dbReference type="ARBA" id="ARBA00001966"/>
    </source>
</evidence>
<keyword evidence="9" id="KW-0411">Iron-sulfur</keyword>
<dbReference type="Pfam" id="PF00384">
    <property type="entry name" value="Molybdopterin"/>
    <property type="match status" value="1"/>
</dbReference>
<dbReference type="InterPro" id="IPR041957">
    <property type="entry name" value="CT_Nitrate-R-NapA-like"/>
</dbReference>
<accession>A0ABR6HNA4</accession>
<dbReference type="CDD" id="cd02791">
    <property type="entry name" value="MopB_CT_Nitrate-R-NapA-like"/>
    <property type="match status" value="1"/>
</dbReference>
<feature type="domain" description="4Fe-4S Mo/W bis-MGD-type" evidence="11">
    <location>
        <begin position="11"/>
        <end position="67"/>
    </location>
</feature>
<dbReference type="PANTHER" id="PTHR43105">
    <property type="entry name" value="RESPIRATORY NITRATE REDUCTASE"/>
    <property type="match status" value="1"/>
</dbReference>
<dbReference type="GO" id="GO:0016491">
    <property type="term" value="F:oxidoreductase activity"/>
    <property type="evidence" value="ECO:0007669"/>
    <property type="project" value="UniProtKB-KW"/>
</dbReference>
<keyword evidence="6" id="KW-0479">Metal-binding</keyword>
<dbReference type="Gene3D" id="2.40.40.20">
    <property type="match status" value="1"/>
</dbReference>
<dbReference type="InterPro" id="IPR006657">
    <property type="entry name" value="MoPterin_dinucl-bd_dom"/>
</dbReference>
<dbReference type="InterPro" id="IPR009010">
    <property type="entry name" value="Asp_de-COase-like_dom_sf"/>
</dbReference>
<proteinExistence type="inferred from homology"/>
<dbReference type="Pfam" id="PF04324">
    <property type="entry name" value="Fer2_BFD"/>
    <property type="match status" value="1"/>
</dbReference>
<keyword evidence="4" id="KW-0004">4Fe-4S</keyword>
<dbReference type="Gene3D" id="2.20.25.90">
    <property type="entry name" value="ADC-like domains"/>
    <property type="match status" value="1"/>
</dbReference>
<evidence type="ECO:0000256" key="3">
    <source>
        <dbReference type="ARBA" id="ARBA00008747"/>
    </source>
</evidence>
<dbReference type="PROSITE" id="PS00551">
    <property type="entry name" value="MOLYBDOPTERIN_PROK_1"/>
    <property type="match status" value="1"/>
</dbReference>
<keyword evidence="8" id="KW-0408">Iron</keyword>
<name>A0ABR6HNA4_9RHOB</name>
<evidence type="ECO:0000256" key="10">
    <source>
        <dbReference type="ARBA" id="ARBA00023063"/>
    </source>
</evidence>
<sequence length="884" mass="93675">MTGPAHLSAQPGEIRTTCAYCGVGCGVLAKPDGQGGLAVRGDPDHPANRGRLCSKGTALGETMGLEDRLLHPVIGGVRADWDTALNHVADRFRETIAEHGPDSVAFYVSGQMTTEDYYVANKLMKGFIGSANIDTNSRLCMASTVAGHKRAFGTDTVPGTYEDLELADLVVLTGSNLAWCHPVLYQRIVAAKAARPAMRVVVIDPRRTATCDIADLHLAIAPGADVALFNALLAEIDRRGARDPRFARHLDGMAEALAAARVEDVSLTGLSAAEIATFLDMWIGTEKVVTVFSQGVNQSASGSDKVNAIINCHLATGRIGQPGMGPFSVTGQPNAMGGREVGGLANALASHLDIDNPAHRDAVQSFWNAPDMPAGAGLKAVDMFRAVERGEIKALWIICTNPAMSMPEADRVRAAIANCDFAAVSDITASTDTARLAHVLLPAAGWGERDGSVTNSDRTISRQRAVLPAPGEARPDWAILAEVGQRMGWPGAFDWPDAAAVFREHAALSGVAGRLGADFDISDHAALDAEGYATLAPFRWPAAGARQGGRFFRDGRFFTPSGRGRMIPVTARPPVAEPDGNHPFQLNTGRIRDQWHSMTRSGRSARLNRHMGEPFVEIHPEDAERLGLVPAGLAELRNHAGRAVLRVLVTDRVRRGEVFAPIHWSGETAPTGRVDALVTAHVDPVSGQPESKAVPVSVAPYAARWFGFAVTQARPVPECGYWARARVEGGWQVEMAGIETPEDWEEEARRLFGLPDAQIMRVSDPARGTERLALMEEGRLVAALFVSPEPVALSRAHLAGMLGGEDRQALSGRAAAGRPDPGPVLCACLGVGVNTIREAIVTGRATSVATISEALGAGSNCGSCRPEIAALIAAARPAATPRAA</sequence>
<dbReference type="SMART" id="SM00926">
    <property type="entry name" value="Molybdop_Fe4S4"/>
    <property type="match status" value="1"/>
</dbReference>
<dbReference type="Pfam" id="PF01568">
    <property type="entry name" value="Molydop_binding"/>
    <property type="match status" value="1"/>
</dbReference>
<evidence type="ECO:0000256" key="5">
    <source>
        <dbReference type="ARBA" id="ARBA00022505"/>
    </source>
</evidence>
<evidence type="ECO:0000256" key="6">
    <source>
        <dbReference type="ARBA" id="ARBA00022723"/>
    </source>
</evidence>
<evidence type="ECO:0000256" key="4">
    <source>
        <dbReference type="ARBA" id="ARBA00022485"/>
    </source>
</evidence>
<gene>
    <name evidence="12" type="ORF">FHS00_001622</name>
</gene>
<dbReference type="SUPFAM" id="SSF50692">
    <property type="entry name" value="ADC-like"/>
    <property type="match status" value="1"/>
</dbReference>
<dbReference type="RefSeq" id="WP_183471663.1">
    <property type="nucleotide sequence ID" value="NZ_JACIBX010000005.1"/>
</dbReference>
<reference evidence="12 13" key="1">
    <citation type="submission" date="2020-08" db="EMBL/GenBank/DDBJ databases">
        <title>Genomic Encyclopedia of Type Strains, Phase III (KMG-III): the genomes of soil and plant-associated and newly described type strains.</title>
        <authorList>
            <person name="Whitman W."/>
        </authorList>
    </citation>
    <scope>NUCLEOTIDE SEQUENCE [LARGE SCALE GENOMIC DNA]</scope>
    <source>
        <strain evidence="12 13">CECT 8572</strain>
    </source>
</reference>
<dbReference type="InterPro" id="IPR006963">
    <property type="entry name" value="Mopterin_OxRdtase_4Fe-4S_dom"/>
</dbReference>
<dbReference type="Gene3D" id="3.40.50.740">
    <property type="match status" value="1"/>
</dbReference>
<dbReference type="InterPro" id="IPR007419">
    <property type="entry name" value="BFD-like_2Fe2S-bd_dom"/>
</dbReference>
<keyword evidence="7 12" id="KW-0560">Oxidoreductase</keyword>